<evidence type="ECO:0000313" key="1">
    <source>
        <dbReference type="EMBL" id="TVZ72751.1"/>
    </source>
</evidence>
<name>A0A559TDS4_9HYPH</name>
<reference evidence="1 2" key="1">
    <citation type="submission" date="2019-06" db="EMBL/GenBank/DDBJ databases">
        <title>Pac Bio to generate improved reference genome sequences for organisms with transposon mutant libraries (support for FEBA project).</title>
        <authorList>
            <person name="Blow M."/>
        </authorList>
    </citation>
    <scope>NUCLEOTIDE SEQUENCE [LARGE SCALE GENOMIC DNA]</scope>
    <source>
        <strain evidence="1 2">USDA 1844</strain>
    </source>
</reference>
<dbReference type="SUPFAM" id="SSF51182">
    <property type="entry name" value="RmlC-like cupins"/>
    <property type="match status" value="1"/>
</dbReference>
<dbReference type="AlphaFoldDB" id="A0A559TDS4"/>
<dbReference type="InterPro" id="IPR014710">
    <property type="entry name" value="RmlC-like_jellyroll"/>
</dbReference>
<dbReference type="EMBL" id="VISO01000002">
    <property type="protein sequence ID" value="TVZ72751.1"/>
    <property type="molecule type" value="Genomic_DNA"/>
</dbReference>
<gene>
    <name evidence="1" type="ORF">BCL32_0935</name>
</gene>
<proteinExistence type="predicted"/>
<dbReference type="Proteomes" id="UP000319824">
    <property type="component" value="Unassembled WGS sequence"/>
</dbReference>
<comment type="caution">
    <text evidence="1">The sequence shown here is derived from an EMBL/GenBank/DDBJ whole genome shotgun (WGS) entry which is preliminary data.</text>
</comment>
<dbReference type="Gene3D" id="2.60.120.10">
    <property type="entry name" value="Jelly Rolls"/>
    <property type="match status" value="1"/>
</dbReference>
<accession>A0A559TDS4</accession>
<dbReference type="InterPro" id="IPR011051">
    <property type="entry name" value="RmlC_Cupin_sf"/>
</dbReference>
<protein>
    <submittedName>
        <fullName evidence="1">Uncharacterized protein</fullName>
    </submittedName>
</protein>
<sequence length="123" mass="13385">MNRRPTLTFGTAVAAILTVCGGSAFGQHTNVILLTPDRLVWQDDQGLPNGAQIAVLVGDPSKAGDTVVLRAKFPPNYQVPPHTHPHAILSDREGSLTSTRLTIRTRSEMRVNRLTSLRTYQVG</sequence>
<organism evidence="1 2">
    <name type="scientific">Rhizobium mongolense USDA 1844</name>
    <dbReference type="NCBI Taxonomy" id="1079460"/>
    <lineage>
        <taxon>Bacteria</taxon>
        <taxon>Pseudomonadati</taxon>
        <taxon>Pseudomonadota</taxon>
        <taxon>Alphaproteobacteria</taxon>
        <taxon>Hyphomicrobiales</taxon>
        <taxon>Rhizobiaceae</taxon>
        <taxon>Rhizobium/Agrobacterium group</taxon>
        <taxon>Rhizobium</taxon>
    </lineage>
</organism>
<evidence type="ECO:0000313" key="2">
    <source>
        <dbReference type="Proteomes" id="UP000319824"/>
    </source>
</evidence>